<dbReference type="Proteomes" id="UP001140562">
    <property type="component" value="Unassembled WGS sequence"/>
</dbReference>
<evidence type="ECO:0000313" key="2">
    <source>
        <dbReference type="EMBL" id="KAJ4338140.1"/>
    </source>
</evidence>
<sequence length="121" mass="12451">MKTATYLAVIAVATPAVFSLPANLFSRQFTVPSCGAAACLPSTNPSTNGTFVATGASNGTAPSDLGAICSLPQDDVTQYVQTVQPCIDGAPGKVCSAGAIYQYKELLKTECAKSNKTVQWA</sequence>
<dbReference type="OrthoDB" id="3747277at2759"/>
<reference evidence="2" key="1">
    <citation type="submission" date="2022-10" db="EMBL/GenBank/DDBJ databases">
        <title>Tapping the CABI collections for fungal endophytes: first genome assemblies for Collariella, Neodidymelliopsis, Ascochyta clinopodiicola, Didymella pomorum, Didymosphaeria variabile, Neocosmospora piperis and Neocucurbitaria cava.</title>
        <authorList>
            <person name="Hill R."/>
        </authorList>
    </citation>
    <scope>NUCLEOTIDE SEQUENCE</scope>
    <source>
        <strain evidence="2">IMI 360193</strain>
    </source>
</reference>
<organism evidence="2 3">
    <name type="scientific">Didymella glomerata</name>
    <dbReference type="NCBI Taxonomy" id="749621"/>
    <lineage>
        <taxon>Eukaryota</taxon>
        <taxon>Fungi</taxon>
        <taxon>Dikarya</taxon>
        <taxon>Ascomycota</taxon>
        <taxon>Pezizomycotina</taxon>
        <taxon>Dothideomycetes</taxon>
        <taxon>Pleosporomycetidae</taxon>
        <taxon>Pleosporales</taxon>
        <taxon>Pleosporineae</taxon>
        <taxon>Didymellaceae</taxon>
        <taxon>Didymella</taxon>
    </lineage>
</organism>
<name>A0A9W9C0R0_9PLEO</name>
<evidence type="ECO:0000256" key="1">
    <source>
        <dbReference type="SAM" id="SignalP"/>
    </source>
</evidence>
<comment type="caution">
    <text evidence="2">The sequence shown here is derived from an EMBL/GenBank/DDBJ whole genome shotgun (WGS) entry which is preliminary data.</text>
</comment>
<feature type="signal peptide" evidence="1">
    <location>
        <begin position="1"/>
        <end position="19"/>
    </location>
</feature>
<keyword evidence="1" id="KW-0732">Signal</keyword>
<proteinExistence type="predicted"/>
<feature type="chain" id="PRO_5040946135" evidence="1">
    <location>
        <begin position="20"/>
        <end position="121"/>
    </location>
</feature>
<dbReference type="AlphaFoldDB" id="A0A9W9C0R0"/>
<keyword evidence="3" id="KW-1185">Reference proteome</keyword>
<protein>
    <submittedName>
        <fullName evidence="2">Uncharacterized protein</fullName>
    </submittedName>
</protein>
<accession>A0A9W9C0R0</accession>
<gene>
    <name evidence="2" type="ORF">N0V87_004115</name>
</gene>
<evidence type="ECO:0000313" key="3">
    <source>
        <dbReference type="Proteomes" id="UP001140562"/>
    </source>
</evidence>
<dbReference type="EMBL" id="JAPEUV010000032">
    <property type="protein sequence ID" value="KAJ4338140.1"/>
    <property type="molecule type" value="Genomic_DNA"/>
</dbReference>